<dbReference type="Pfam" id="PF11367">
    <property type="entry name" value="Tail_completion_gp17"/>
    <property type="match status" value="1"/>
</dbReference>
<protein>
    <submittedName>
        <fullName evidence="1">DUF3168 domain-containing protein</fullName>
    </submittedName>
</protein>
<keyword evidence="2" id="KW-1185">Reference proteome</keyword>
<evidence type="ECO:0000313" key="1">
    <source>
        <dbReference type="EMBL" id="WAT01520.1"/>
    </source>
</evidence>
<dbReference type="Proteomes" id="UP001164712">
    <property type="component" value="Chromosome"/>
</dbReference>
<reference evidence="1" key="1">
    <citation type="submission" date="2022-12" db="EMBL/GenBank/DDBJ databases">
        <title>Complete genome sequence of an Australian strain of Rouxiella badensis DAR84756 and resolution of the R. badensis DSM100043 and R. chamberiensis DSM28324 genomes.</title>
        <authorList>
            <person name="Paul S."/>
            <person name="Anderson P.J."/>
            <person name="Maynard G."/>
            <person name="Dyall-Smith M."/>
            <person name="Kudinha T."/>
        </authorList>
    </citation>
    <scope>NUCLEOTIDE SEQUENCE</scope>
    <source>
        <strain evidence="1">DSM 28324</strain>
    </source>
</reference>
<name>A0ABY7HQ58_9GAMM</name>
<organism evidence="1 2">
    <name type="scientific">Rouxiella chamberiensis</name>
    <dbReference type="NCBI Taxonomy" id="1513468"/>
    <lineage>
        <taxon>Bacteria</taxon>
        <taxon>Pseudomonadati</taxon>
        <taxon>Pseudomonadota</taxon>
        <taxon>Gammaproteobacteria</taxon>
        <taxon>Enterobacterales</taxon>
        <taxon>Yersiniaceae</taxon>
        <taxon>Rouxiella</taxon>
    </lineage>
</organism>
<sequence length="108" mass="11863">MTESQIYPLLATLCKGNVFPYVAPQKTLAPWIVFSLPTETGDDVLNGQSGYTSTSLQVDVYAKTIDEANEIHRQVALAINPLMPVSLMKTKSYESDTGLNRVTVEVQV</sequence>
<proteinExistence type="predicted"/>
<dbReference type="RefSeq" id="WP_045047454.1">
    <property type="nucleotide sequence ID" value="NZ_CP114058.1"/>
</dbReference>
<gene>
    <name evidence="1" type="ORF">O1V66_01675</name>
</gene>
<dbReference type="InterPro" id="IPR021508">
    <property type="entry name" value="Gp17-like"/>
</dbReference>
<dbReference type="EMBL" id="CP114058">
    <property type="protein sequence ID" value="WAT01520.1"/>
    <property type="molecule type" value="Genomic_DNA"/>
</dbReference>
<evidence type="ECO:0000313" key="2">
    <source>
        <dbReference type="Proteomes" id="UP001164712"/>
    </source>
</evidence>
<accession>A0ABY7HQ58</accession>